<keyword evidence="3" id="KW-1185">Reference proteome</keyword>
<feature type="compositionally biased region" description="Acidic residues" evidence="1">
    <location>
        <begin position="110"/>
        <end position="120"/>
    </location>
</feature>
<feature type="region of interest" description="Disordered" evidence="1">
    <location>
        <begin position="1"/>
        <end position="129"/>
    </location>
</feature>
<evidence type="ECO:0000313" key="3">
    <source>
        <dbReference type="Proteomes" id="UP001445076"/>
    </source>
</evidence>
<name>A0AAW0X4N6_CHEQU</name>
<evidence type="ECO:0000256" key="1">
    <source>
        <dbReference type="SAM" id="MobiDB-lite"/>
    </source>
</evidence>
<dbReference type="EMBL" id="JARKIK010000050">
    <property type="protein sequence ID" value="KAK8734644.1"/>
    <property type="molecule type" value="Genomic_DNA"/>
</dbReference>
<feature type="compositionally biased region" description="Pro residues" evidence="1">
    <location>
        <begin position="51"/>
        <end position="61"/>
    </location>
</feature>
<sequence>MMTRGGPRKSRYVNTEKDTSKGVTGGMPVNLPNSMLPPMPGASMMTGGPSMSPPVMVPAPVQPRQGGRDTPDSQPQPSVGHKEQQEALFPQIAPAPALLPDITQMHVNNDDDDEYEDCSEAESFIGDIE</sequence>
<gene>
    <name evidence="2" type="ORF">OTU49_005913</name>
</gene>
<dbReference type="AlphaFoldDB" id="A0AAW0X4N6"/>
<accession>A0AAW0X4N6</accession>
<proteinExistence type="predicted"/>
<organism evidence="2 3">
    <name type="scientific">Cherax quadricarinatus</name>
    <name type="common">Australian red claw crayfish</name>
    <dbReference type="NCBI Taxonomy" id="27406"/>
    <lineage>
        <taxon>Eukaryota</taxon>
        <taxon>Metazoa</taxon>
        <taxon>Ecdysozoa</taxon>
        <taxon>Arthropoda</taxon>
        <taxon>Crustacea</taxon>
        <taxon>Multicrustacea</taxon>
        <taxon>Malacostraca</taxon>
        <taxon>Eumalacostraca</taxon>
        <taxon>Eucarida</taxon>
        <taxon>Decapoda</taxon>
        <taxon>Pleocyemata</taxon>
        <taxon>Astacidea</taxon>
        <taxon>Parastacoidea</taxon>
        <taxon>Parastacidae</taxon>
        <taxon>Cherax</taxon>
    </lineage>
</organism>
<dbReference type="Proteomes" id="UP001445076">
    <property type="component" value="Unassembled WGS sequence"/>
</dbReference>
<reference evidence="2 3" key="1">
    <citation type="journal article" date="2024" name="BMC Genomics">
        <title>Genome assembly of redclaw crayfish (Cherax quadricarinatus) provides insights into its immune adaptation and hypoxia tolerance.</title>
        <authorList>
            <person name="Liu Z."/>
            <person name="Zheng J."/>
            <person name="Li H."/>
            <person name="Fang K."/>
            <person name="Wang S."/>
            <person name="He J."/>
            <person name="Zhou D."/>
            <person name="Weng S."/>
            <person name="Chi M."/>
            <person name="Gu Z."/>
            <person name="He J."/>
            <person name="Li F."/>
            <person name="Wang M."/>
        </authorList>
    </citation>
    <scope>NUCLEOTIDE SEQUENCE [LARGE SCALE GENOMIC DNA]</scope>
    <source>
        <strain evidence="2">ZL_2023a</strain>
    </source>
</reference>
<protein>
    <submittedName>
        <fullName evidence="2">Uncharacterized protein</fullName>
    </submittedName>
</protein>
<feature type="compositionally biased region" description="Basic residues" evidence="1">
    <location>
        <begin position="1"/>
        <end position="11"/>
    </location>
</feature>
<evidence type="ECO:0000313" key="2">
    <source>
        <dbReference type="EMBL" id="KAK8734644.1"/>
    </source>
</evidence>
<comment type="caution">
    <text evidence="2">The sequence shown here is derived from an EMBL/GenBank/DDBJ whole genome shotgun (WGS) entry which is preliminary data.</text>
</comment>